<name>A0A1G8JKU3_9FIRM</name>
<organism evidence="1 2">
    <name type="scientific">Halanaerobium congolense</name>
    <dbReference type="NCBI Taxonomy" id="54121"/>
    <lineage>
        <taxon>Bacteria</taxon>
        <taxon>Bacillati</taxon>
        <taxon>Bacillota</taxon>
        <taxon>Clostridia</taxon>
        <taxon>Halanaerobiales</taxon>
        <taxon>Halanaerobiaceae</taxon>
        <taxon>Halanaerobium</taxon>
    </lineage>
</organism>
<dbReference type="SUPFAM" id="SSF46785">
    <property type="entry name" value="Winged helix' DNA-binding domain"/>
    <property type="match status" value="1"/>
</dbReference>
<proteinExistence type="predicted"/>
<protein>
    <recommendedName>
        <fullName evidence="3">Winged helix-turn-helix DNA-binding</fullName>
    </recommendedName>
</protein>
<evidence type="ECO:0000313" key="1">
    <source>
        <dbReference type="EMBL" id="SDI31919.1"/>
    </source>
</evidence>
<dbReference type="EMBL" id="FNEH01000004">
    <property type="protein sequence ID" value="SDI31919.1"/>
    <property type="molecule type" value="Genomic_DNA"/>
</dbReference>
<accession>A0A1G8JKU3</accession>
<dbReference type="AlphaFoldDB" id="A0A1G8JKU3"/>
<dbReference type="Proteomes" id="UP000198945">
    <property type="component" value="Unassembled WGS sequence"/>
</dbReference>
<evidence type="ECO:0008006" key="3">
    <source>
        <dbReference type="Google" id="ProtNLM"/>
    </source>
</evidence>
<sequence>MLFEEWAGEVEKELLVILEDNCQTDNQNFDAAEIADKLKVSENTVLFFLSRLIKDKKVEVVKLKIK</sequence>
<evidence type="ECO:0000313" key="2">
    <source>
        <dbReference type="Proteomes" id="UP000198945"/>
    </source>
</evidence>
<gene>
    <name evidence="1" type="ORF">SAMN04515654_104127</name>
</gene>
<dbReference type="InterPro" id="IPR036390">
    <property type="entry name" value="WH_DNA-bd_sf"/>
</dbReference>
<reference evidence="1 2" key="1">
    <citation type="submission" date="2016-10" db="EMBL/GenBank/DDBJ databases">
        <authorList>
            <person name="de Groot N.N."/>
        </authorList>
    </citation>
    <scope>NUCLEOTIDE SEQUENCE [LARGE SCALE GENOMIC DNA]</scope>
    <source>
        <strain evidence="1 2">WG7</strain>
    </source>
</reference>
<dbReference type="RefSeq" id="WP_089716368.1">
    <property type="nucleotide sequence ID" value="NZ_FNEH01000004.1"/>
</dbReference>